<dbReference type="Proteomes" id="UP000569951">
    <property type="component" value="Unassembled WGS sequence"/>
</dbReference>
<keyword evidence="1" id="KW-1133">Transmembrane helix</keyword>
<dbReference type="EMBL" id="JACHHG010000006">
    <property type="protein sequence ID" value="MBB6098421.1"/>
    <property type="molecule type" value="Genomic_DNA"/>
</dbReference>
<dbReference type="PANTHER" id="PTHR40078:SF1">
    <property type="entry name" value="INTEGRAL MEMBRANE PROTEIN"/>
    <property type="match status" value="1"/>
</dbReference>
<evidence type="ECO:0000256" key="1">
    <source>
        <dbReference type="SAM" id="Phobius"/>
    </source>
</evidence>
<gene>
    <name evidence="2" type="ORF">HNR42_001855</name>
</gene>
<accession>A0A841HXZ8</accession>
<keyword evidence="1" id="KW-0472">Membrane</keyword>
<organism evidence="2 3">
    <name type="scientific">Deinobacterium chartae</name>
    <dbReference type="NCBI Taxonomy" id="521158"/>
    <lineage>
        <taxon>Bacteria</taxon>
        <taxon>Thermotogati</taxon>
        <taxon>Deinococcota</taxon>
        <taxon>Deinococci</taxon>
        <taxon>Deinococcales</taxon>
        <taxon>Deinococcaceae</taxon>
        <taxon>Deinobacterium</taxon>
    </lineage>
</organism>
<feature type="transmembrane region" description="Helical" evidence="1">
    <location>
        <begin position="166"/>
        <end position="185"/>
    </location>
</feature>
<evidence type="ECO:0000313" key="2">
    <source>
        <dbReference type="EMBL" id="MBB6098421.1"/>
    </source>
</evidence>
<dbReference type="InterPro" id="IPR038750">
    <property type="entry name" value="YczE/YyaS-like"/>
</dbReference>
<feature type="transmembrane region" description="Helical" evidence="1">
    <location>
        <begin position="119"/>
        <end position="145"/>
    </location>
</feature>
<dbReference type="PANTHER" id="PTHR40078">
    <property type="entry name" value="INTEGRAL MEMBRANE PROTEIN-RELATED"/>
    <property type="match status" value="1"/>
</dbReference>
<dbReference type="AlphaFoldDB" id="A0A841HXZ8"/>
<keyword evidence="3" id="KW-1185">Reference proteome</keyword>
<name>A0A841HXZ8_9DEIO</name>
<dbReference type="Pfam" id="PF19700">
    <property type="entry name" value="DUF6198"/>
    <property type="match status" value="1"/>
</dbReference>
<feature type="transmembrane region" description="Helical" evidence="1">
    <location>
        <begin position="66"/>
        <end position="86"/>
    </location>
</feature>
<keyword evidence="1" id="KW-0812">Transmembrane</keyword>
<reference evidence="2 3" key="1">
    <citation type="submission" date="2020-08" db="EMBL/GenBank/DDBJ databases">
        <title>Genomic Encyclopedia of Type Strains, Phase IV (KMG-IV): sequencing the most valuable type-strain genomes for metagenomic binning, comparative biology and taxonomic classification.</title>
        <authorList>
            <person name="Goeker M."/>
        </authorList>
    </citation>
    <scope>NUCLEOTIDE SEQUENCE [LARGE SCALE GENOMIC DNA]</scope>
    <source>
        <strain evidence="2 3">DSM 21458</strain>
    </source>
</reference>
<protein>
    <recommendedName>
        <fullName evidence="4">Membrane protein YczE</fullName>
    </recommendedName>
</protein>
<dbReference type="RefSeq" id="WP_183986835.1">
    <property type="nucleotide sequence ID" value="NZ_JACHHG010000006.1"/>
</dbReference>
<feature type="transmembrane region" description="Helical" evidence="1">
    <location>
        <begin position="93"/>
        <end position="113"/>
    </location>
</feature>
<feature type="transmembrane region" description="Helical" evidence="1">
    <location>
        <begin position="26"/>
        <end position="46"/>
    </location>
</feature>
<evidence type="ECO:0000313" key="3">
    <source>
        <dbReference type="Proteomes" id="UP000569951"/>
    </source>
</evidence>
<sequence>MPLSTDASRLSAPFGGISRLGFGPRFALLMLGLALFGLAINLMLAADLGLSPWDLLHQGIDRRAPLSFGQVSITVGLLVLLASRLLLGQRIGLGSFCNMLFIGVFIDLFAPLIPHPHGWLAWVQFVLGVVLVGLASGMYIGANFGAGPRDGLVLGLSGRFGWPAKYVRTGVELLVLAVGVLLGGTLGWGTLLFAIGVGPAMSFGLGLFGLRR</sequence>
<evidence type="ECO:0008006" key="4">
    <source>
        <dbReference type="Google" id="ProtNLM"/>
    </source>
</evidence>
<comment type="caution">
    <text evidence="2">The sequence shown here is derived from an EMBL/GenBank/DDBJ whole genome shotgun (WGS) entry which is preliminary data.</text>
</comment>
<proteinExistence type="predicted"/>